<sequence length="427" mass="48350">MSHALDGNHHRRSISCLDPSELTTTLPRRASTSWGSTSSILSVRLDWESIVVLIILPAYGIFQSFQTHLQTATAVWSLALCLWTGIGITAGYHRLWAHTSYSATLPLRIFLALGGAAASQRSIRWWARGHRAHHRFTDTEKDPYSIHKGLWHSHIGWMLVKPDLKYAARVKVQDLDCDPVVMWQHKYYTILLLCFGIGLPTAVAGIYWGDWWGGLIYAFILRMFIIHQVTFCVNSVAHTLGEQPYDSTSSPRDHLLTALLTLGEGYHNFHHRFPCDYRNGVEWYHYDPTKWFIRGCKALGLAYDLKAFPTQVIRDSRREAFTGPTLNHKQSVSGHENSIQALPVVTWDEFTRAANYSERRLLIVISGVIHDVTNFAKSHPGGSFILEAEQGTDVTTLFNGGVYNHSKAARKMLASMRVAVLRQDENH</sequence>
<organism evidence="16 17">
    <name type="scientific">Exophiala mesophila</name>
    <name type="common">Black yeast-like fungus</name>
    <dbReference type="NCBI Taxonomy" id="212818"/>
    <lineage>
        <taxon>Eukaryota</taxon>
        <taxon>Fungi</taxon>
        <taxon>Dikarya</taxon>
        <taxon>Ascomycota</taxon>
        <taxon>Pezizomycotina</taxon>
        <taxon>Eurotiomycetes</taxon>
        <taxon>Chaetothyriomycetidae</taxon>
        <taxon>Chaetothyriales</taxon>
        <taxon>Herpotrichiellaceae</taxon>
        <taxon>Exophiala</taxon>
    </lineage>
</organism>
<evidence type="ECO:0000256" key="10">
    <source>
        <dbReference type="ARBA" id="ARBA00023098"/>
    </source>
</evidence>
<dbReference type="SMART" id="SM01117">
    <property type="entry name" value="Cyt-b5"/>
    <property type="match status" value="1"/>
</dbReference>
<comment type="cofactor">
    <cofactor evidence="13">
        <name>Fe(2+)</name>
        <dbReference type="ChEBI" id="CHEBI:29033"/>
    </cofactor>
    <text evidence="13">Expected to bind 2 Fe(2+) ions per subunit.</text>
</comment>
<dbReference type="GO" id="GO:0004768">
    <property type="term" value="F:stearoyl-CoA 9-desaturase activity"/>
    <property type="evidence" value="ECO:0007669"/>
    <property type="project" value="UniProtKB-UniRule"/>
</dbReference>
<evidence type="ECO:0000256" key="5">
    <source>
        <dbReference type="ARBA" id="ARBA00022723"/>
    </source>
</evidence>
<feature type="transmembrane region" description="Helical" evidence="14">
    <location>
        <begin position="74"/>
        <end position="93"/>
    </location>
</feature>
<keyword evidence="3 13" id="KW-0444">Lipid biosynthesis</keyword>
<dbReference type="InterPro" id="IPR009160">
    <property type="entry name" value="Acyl-CoA_deSatase_haem/ster-bd"/>
</dbReference>
<dbReference type="GO" id="GO:0006636">
    <property type="term" value="P:unsaturated fatty acid biosynthetic process"/>
    <property type="evidence" value="ECO:0007669"/>
    <property type="project" value="UniProtKB-UniRule"/>
</dbReference>
<dbReference type="GO" id="GO:0005789">
    <property type="term" value="C:endoplasmic reticulum membrane"/>
    <property type="evidence" value="ECO:0007669"/>
    <property type="project" value="TreeGrafter"/>
</dbReference>
<dbReference type="InterPro" id="IPR015876">
    <property type="entry name" value="Acyl-CoA_DS"/>
</dbReference>
<keyword evidence="8 13" id="KW-0560">Oxidoreductase</keyword>
<keyword evidence="10 13" id="KW-0443">Lipid metabolism</keyword>
<dbReference type="EMBL" id="NAJM01000035">
    <property type="protein sequence ID" value="RVX68799.1"/>
    <property type="molecule type" value="Genomic_DNA"/>
</dbReference>
<dbReference type="AlphaFoldDB" id="A0A438MYK2"/>
<dbReference type="PRINTS" id="PR00075">
    <property type="entry name" value="FACDDSATRASE"/>
</dbReference>
<evidence type="ECO:0000259" key="15">
    <source>
        <dbReference type="PROSITE" id="PS50255"/>
    </source>
</evidence>
<dbReference type="PANTHER" id="PTHR11351">
    <property type="entry name" value="ACYL-COA DESATURASE"/>
    <property type="match status" value="1"/>
</dbReference>
<evidence type="ECO:0000256" key="1">
    <source>
        <dbReference type="ARBA" id="ARBA00004141"/>
    </source>
</evidence>
<dbReference type="Pfam" id="PF00173">
    <property type="entry name" value="Cyt-b5"/>
    <property type="match status" value="1"/>
</dbReference>
<accession>A0A438MYK2</accession>
<feature type="transmembrane region" description="Helical" evidence="14">
    <location>
        <begin position="190"/>
        <end position="209"/>
    </location>
</feature>
<evidence type="ECO:0000256" key="8">
    <source>
        <dbReference type="ARBA" id="ARBA00023002"/>
    </source>
</evidence>
<dbReference type="GO" id="GO:0005506">
    <property type="term" value="F:iron ion binding"/>
    <property type="evidence" value="ECO:0007669"/>
    <property type="project" value="TreeGrafter"/>
</dbReference>
<keyword evidence="13" id="KW-0249">Electron transport</keyword>
<proteinExistence type="inferred from homology"/>
<dbReference type="PROSITE" id="PS00476">
    <property type="entry name" value="FATTY_ACID_DESATUR_1"/>
    <property type="match status" value="1"/>
</dbReference>
<evidence type="ECO:0000256" key="2">
    <source>
        <dbReference type="ARBA" id="ARBA00009295"/>
    </source>
</evidence>
<dbReference type="SUPFAM" id="SSF55856">
    <property type="entry name" value="Cytochrome b5-like heme/steroid binding domain"/>
    <property type="match status" value="1"/>
</dbReference>
<comment type="function">
    <text evidence="13">Stearoyl-CoA desaturase that utilizes O(2) and electrons from reduced cytochrome b5 to introduce the first double bond into saturated fatty acyl-CoA substrates.</text>
</comment>
<evidence type="ECO:0000256" key="7">
    <source>
        <dbReference type="ARBA" id="ARBA00022989"/>
    </source>
</evidence>
<dbReference type="InterPro" id="IPR001199">
    <property type="entry name" value="Cyt_B5-like_heme/steroid-bd"/>
</dbReference>
<dbReference type="Pfam" id="PF00487">
    <property type="entry name" value="FA_desaturase"/>
    <property type="match status" value="1"/>
</dbReference>
<dbReference type="PANTHER" id="PTHR11351:SF31">
    <property type="entry name" value="DESATURASE 1, ISOFORM A-RELATED"/>
    <property type="match status" value="1"/>
</dbReference>
<dbReference type="PROSITE" id="PS50255">
    <property type="entry name" value="CYTOCHROME_B5_2"/>
    <property type="match status" value="1"/>
</dbReference>
<comment type="subcellular location">
    <subcellularLocation>
        <location evidence="1">Membrane</location>
        <topology evidence="1">Multi-pass membrane protein</topology>
    </subcellularLocation>
</comment>
<keyword evidence="6 13" id="KW-0276">Fatty acid metabolism</keyword>
<evidence type="ECO:0000256" key="9">
    <source>
        <dbReference type="ARBA" id="ARBA00023004"/>
    </source>
</evidence>
<keyword evidence="7 14" id="KW-1133">Transmembrane helix</keyword>
<protein>
    <recommendedName>
        <fullName evidence="13">Acyl-CoA desaturase</fullName>
        <ecNumber evidence="13">1.14.19.1</ecNumber>
    </recommendedName>
</protein>
<keyword evidence="13" id="KW-0349">Heme</keyword>
<dbReference type="Proteomes" id="UP000288859">
    <property type="component" value="Unassembled WGS sequence"/>
</dbReference>
<reference evidence="16 17" key="1">
    <citation type="submission" date="2017-03" db="EMBL/GenBank/DDBJ databases">
        <title>Genomes of endolithic fungi from Antarctica.</title>
        <authorList>
            <person name="Coleine C."/>
            <person name="Masonjones S."/>
            <person name="Stajich J.E."/>
        </authorList>
    </citation>
    <scope>NUCLEOTIDE SEQUENCE [LARGE SCALE GENOMIC DNA]</scope>
    <source>
        <strain evidence="16 17">CCFEE 6314</strain>
    </source>
</reference>
<dbReference type="PIRSF" id="PIRSF000345">
    <property type="entry name" value="OLE1"/>
    <property type="match status" value="1"/>
</dbReference>
<dbReference type="OrthoDB" id="10260134at2759"/>
<evidence type="ECO:0000256" key="14">
    <source>
        <dbReference type="SAM" id="Phobius"/>
    </source>
</evidence>
<dbReference type="InterPro" id="IPR036400">
    <property type="entry name" value="Cyt_B5-like_heme/steroid_sf"/>
</dbReference>
<dbReference type="CDD" id="cd03505">
    <property type="entry name" value="Delta9-FADS-like"/>
    <property type="match status" value="1"/>
</dbReference>
<evidence type="ECO:0000256" key="11">
    <source>
        <dbReference type="ARBA" id="ARBA00023136"/>
    </source>
</evidence>
<feature type="transmembrane region" description="Helical" evidence="14">
    <location>
        <begin position="45"/>
        <end position="62"/>
    </location>
</feature>
<evidence type="ECO:0000256" key="13">
    <source>
        <dbReference type="PIRNR" id="PIRNR000345"/>
    </source>
</evidence>
<comment type="similarity">
    <text evidence="2 13">Belongs to the fatty acid desaturase type 1 family.</text>
</comment>
<dbReference type="Gene3D" id="3.10.120.10">
    <property type="entry name" value="Cytochrome b5-like heme/steroid binding domain"/>
    <property type="match status" value="1"/>
</dbReference>
<keyword evidence="9 13" id="KW-0408">Iron</keyword>
<evidence type="ECO:0000256" key="3">
    <source>
        <dbReference type="ARBA" id="ARBA00022516"/>
    </source>
</evidence>
<comment type="caution">
    <text evidence="16">The sequence shown here is derived from an EMBL/GenBank/DDBJ whole genome shotgun (WGS) entry which is preliminary data.</text>
</comment>
<evidence type="ECO:0000256" key="6">
    <source>
        <dbReference type="ARBA" id="ARBA00022832"/>
    </source>
</evidence>
<keyword evidence="12 13" id="KW-0275">Fatty acid biosynthesis</keyword>
<evidence type="ECO:0000256" key="12">
    <source>
        <dbReference type="ARBA" id="ARBA00023160"/>
    </source>
</evidence>
<evidence type="ECO:0000256" key="4">
    <source>
        <dbReference type="ARBA" id="ARBA00022692"/>
    </source>
</evidence>
<comment type="catalytic activity">
    <reaction evidence="13">
        <text>octadecanoyl-CoA + 2 Fe(II)-[cytochrome b5] + O2 + 2 H(+) = (9Z)-octadecenoyl-CoA + 2 Fe(III)-[cytochrome b5] + 2 H2O</text>
        <dbReference type="Rhea" id="RHEA:19721"/>
        <dbReference type="Rhea" id="RHEA-COMP:10438"/>
        <dbReference type="Rhea" id="RHEA-COMP:10439"/>
        <dbReference type="ChEBI" id="CHEBI:15377"/>
        <dbReference type="ChEBI" id="CHEBI:15378"/>
        <dbReference type="ChEBI" id="CHEBI:15379"/>
        <dbReference type="ChEBI" id="CHEBI:29033"/>
        <dbReference type="ChEBI" id="CHEBI:29034"/>
        <dbReference type="ChEBI" id="CHEBI:57387"/>
        <dbReference type="ChEBI" id="CHEBI:57394"/>
        <dbReference type="EC" id="1.14.19.1"/>
    </reaction>
</comment>
<evidence type="ECO:0000313" key="16">
    <source>
        <dbReference type="EMBL" id="RVX68799.1"/>
    </source>
</evidence>
<dbReference type="InterPro" id="IPR001522">
    <property type="entry name" value="FADS-1_CS"/>
</dbReference>
<keyword evidence="13" id="KW-0813">Transport</keyword>
<name>A0A438MYK2_EXOME</name>
<keyword evidence="11 14" id="KW-0472">Membrane</keyword>
<feature type="transmembrane region" description="Helical" evidence="14">
    <location>
        <begin position="99"/>
        <end position="118"/>
    </location>
</feature>
<dbReference type="VEuPathDB" id="FungiDB:PV10_01204"/>
<dbReference type="InterPro" id="IPR005804">
    <property type="entry name" value="FA_desaturase_dom"/>
</dbReference>
<feature type="domain" description="Cytochrome b5 heme-binding" evidence="15">
    <location>
        <begin position="342"/>
        <end position="422"/>
    </location>
</feature>
<keyword evidence="4 14" id="KW-0812">Transmembrane</keyword>
<gene>
    <name evidence="16" type="ORF">B0A52_07685</name>
</gene>
<dbReference type="EC" id="1.14.19.1" evidence="13"/>
<evidence type="ECO:0000313" key="17">
    <source>
        <dbReference type="Proteomes" id="UP000288859"/>
    </source>
</evidence>
<keyword evidence="5 13" id="KW-0479">Metal-binding</keyword>